<name>A0ABU5T6Y7_9MICC</name>
<sequence>MGRDPDVLSVRHVQYNVHLLLDREDRLLQRAAFPLHVHDHALSRAQQSIQGELREFRIAEPGSKTSASVGGLSTGNFDVLPEYSPANVIP</sequence>
<organism evidence="1 2">
    <name type="scientific">Sinomonas terricola</name>
    <dbReference type="NCBI Taxonomy" id="3110330"/>
    <lineage>
        <taxon>Bacteria</taxon>
        <taxon>Bacillati</taxon>
        <taxon>Actinomycetota</taxon>
        <taxon>Actinomycetes</taxon>
        <taxon>Micrococcales</taxon>
        <taxon>Micrococcaceae</taxon>
        <taxon>Sinomonas</taxon>
    </lineage>
</organism>
<protein>
    <submittedName>
        <fullName evidence="1">Uncharacterized protein</fullName>
    </submittedName>
</protein>
<keyword evidence="2" id="KW-1185">Reference proteome</keyword>
<comment type="caution">
    <text evidence="1">The sequence shown here is derived from an EMBL/GenBank/DDBJ whole genome shotgun (WGS) entry which is preliminary data.</text>
</comment>
<gene>
    <name evidence="1" type="ORF">SPF06_10905</name>
</gene>
<proteinExistence type="predicted"/>
<accession>A0ABU5T6Y7</accession>
<dbReference type="EMBL" id="JAYGGQ010000007">
    <property type="protein sequence ID" value="MEA5455231.1"/>
    <property type="molecule type" value="Genomic_DNA"/>
</dbReference>
<dbReference type="RefSeq" id="WP_323279086.1">
    <property type="nucleotide sequence ID" value="NZ_JAYGGQ010000007.1"/>
</dbReference>
<dbReference type="Proteomes" id="UP001304769">
    <property type="component" value="Unassembled WGS sequence"/>
</dbReference>
<evidence type="ECO:0000313" key="2">
    <source>
        <dbReference type="Proteomes" id="UP001304769"/>
    </source>
</evidence>
<evidence type="ECO:0000313" key="1">
    <source>
        <dbReference type="EMBL" id="MEA5455231.1"/>
    </source>
</evidence>
<reference evidence="1 2" key="1">
    <citation type="submission" date="2023-12" db="EMBL/GenBank/DDBJ databases">
        <title>Sinomonas terricola sp. nov, isolated from litchi orchard soil in Guangdong, PR China.</title>
        <authorList>
            <person name="Jiaxin W."/>
            <person name="Yang Z."/>
            <person name="Honghui Z."/>
        </authorList>
    </citation>
    <scope>NUCLEOTIDE SEQUENCE [LARGE SCALE GENOMIC DNA]</scope>
    <source>
        <strain evidence="1 2">JGH33</strain>
    </source>
</reference>